<reference evidence="2 3" key="1">
    <citation type="submission" date="2020-02" db="EMBL/GenBank/DDBJ databases">
        <title>A chromosome-scale genome assembly of the black bullhead catfish (Ameiurus melas).</title>
        <authorList>
            <person name="Wen M."/>
            <person name="Zham M."/>
            <person name="Cabau C."/>
            <person name="Klopp C."/>
            <person name="Donnadieu C."/>
            <person name="Roques C."/>
            <person name="Bouchez O."/>
            <person name="Lampietro C."/>
            <person name="Jouanno E."/>
            <person name="Herpin A."/>
            <person name="Louis A."/>
            <person name="Berthelot C."/>
            <person name="Parey E."/>
            <person name="Roest-Crollius H."/>
            <person name="Braasch I."/>
            <person name="Postlethwait J."/>
            <person name="Robinson-Rechavi M."/>
            <person name="Echchiki A."/>
            <person name="Begum T."/>
            <person name="Montfort J."/>
            <person name="Schartl M."/>
            <person name="Bobe J."/>
            <person name="Guiguen Y."/>
        </authorList>
    </citation>
    <scope>NUCLEOTIDE SEQUENCE [LARGE SCALE GENOMIC DNA]</scope>
    <source>
        <strain evidence="2">M_S1</strain>
        <tissue evidence="2">Blood</tissue>
    </source>
</reference>
<evidence type="ECO:0000256" key="1">
    <source>
        <dbReference type="SAM" id="MobiDB-lite"/>
    </source>
</evidence>
<sequence length="79" mass="9201">MGRRSSDSEDRQPQPPQKEAQTTLVFLLFLLQLIGEQSDQPQQTLEQTKPLTRPRQEAQASLQQQLLKRLQPQEEKPQH</sequence>
<feature type="compositionally biased region" description="Polar residues" evidence="1">
    <location>
        <begin position="37"/>
        <end position="50"/>
    </location>
</feature>
<dbReference type="EMBL" id="JAAGNN010000019">
    <property type="protein sequence ID" value="KAF4076729.1"/>
    <property type="molecule type" value="Genomic_DNA"/>
</dbReference>
<feature type="region of interest" description="Disordered" evidence="1">
    <location>
        <begin position="37"/>
        <end position="79"/>
    </location>
</feature>
<feature type="region of interest" description="Disordered" evidence="1">
    <location>
        <begin position="1"/>
        <end position="21"/>
    </location>
</feature>
<proteinExistence type="predicted"/>
<accession>A0A7J6A441</accession>
<name>A0A7J6A441_AMEME</name>
<feature type="compositionally biased region" description="Low complexity" evidence="1">
    <location>
        <begin position="57"/>
        <end position="70"/>
    </location>
</feature>
<evidence type="ECO:0000313" key="3">
    <source>
        <dbReference type="Proteomes" id="UP000593565"/>
    </source>
</evidence>
<protein>
    <submittedName>
        <fullName evidence="2">Uncharacterized protein</fullName>
    </submittedName>
</protein>
<feature type="compositionally biased region" description="Basic and acidic residues" evidence="1">
    <location>
        <begin position="1"/>
        <end position="12"/>
    </location>
</feature>
<keyword evidence="3" id="KW-1185">Reference proteome</keyword>
<dbReference type="AlphaFoldDB" id="A0A7J6A441"/>
<organism evidence="2 3">
    <name type="scientific">Ameiurus melas</name>
    <name type="common">Black bullhead</name>
    <name type="synonym">Silurus melas</name>
    <dbReference type="NCBI Taxonomy" id="219545"/>
    <lineage>
        <taxon>Eukaryota</taxon>
        <taxon>Metazoa</taxon>
        <taxon>Chordata</taxon>
        <taxon>Craniata</taxon>
        <taxon>Vertebrata</taxon>
        <taxon>Euteleostomi</taxon>
        <taxon>Actinopterygii</taxon>
        <taxon>Neopterygii</taxon>
        <taxon>Teleostei</taxon>
        <taxon>Ostariophysi</taxon>
        <taxon>Siluriformes</taxon>
        <taxon>Ictaluridae</taxon>
        <taxon>Ameiurus</taxon>
    </lineage>
</organism>
<gene>
    <name evidence="2" type="ORF">AMELA_G00218420</name>
</gene>
<dbReference type="Proteomes" id="UP000593565">
    <property type="component" value="Unassembled WGS sequence"/>
</dbReference>
<evidence type="ECO:0000313" key="2">
    <source>
        <dbReference type="EMBL" id="KAF4076729.1"/>
    </source>
</evidence>
<comment type="caution">
    <text evidence="2">The sequence shown here is derived from an EMBL/GenBank/DDBJ whole genome shotgun (WGS) entry which is preliminary data.</text>
</comment>